<reference evidence="8 9" key="1">
    <citation type="submission" date="2017-12" db="EMBL/GenBank/DDBJ databases">
        <title>Comparative genomics of Botrytis spp.</title>
        <authorList>
            <person name="Valero-Jimenez C.A."/>
            <person name="Tapia P."/>
            <person name="Veloso J."/>
            <person name="Silva-Moreno E."/>
            <person name="Staats M."/>
            <person name="Valdes J.H."/>
            <person name="Van Kan J.A.L."/>
        </authorList>
    </citation>
    <scope>NUCLEOTIDE SEQUENCE [LARGE SCALE GENOMIC DNA]</scope>
    <source>
        <strain evidence="8 9">MUCL435</strain>
    </source>
</reference>
<feature type="signal peptide" evidence="7">
    <location>
        <begin position="1"/>
        <end position="25"/>
    </location>
</feature>
<keyword evidence="3 6" id="KW-1133">Transmembrane helix</keyword>
<dbReference type="InterPro" id="IPR051694">
    <property type="entry name" value="Immunoregulatory_rcpt-like"/>
</dbReference>
<evidence type="ECO:0000256" key="6">
    <source>
        <dbReference type="SAM" id="Phobius"/>
    </source>
</evidence>
<dbReference type="PANTHER" id="PTHR15549">
    <property type="entry name" value="PAIRED IMMUNOGLOBULIN-LIKE TYPE 2 RECEPTOR"/>
    <property type="match status" value="1"/>
</dbReference>
<evidence type="ECO:0000313" key="9">
    <source>
        <dbReference type="Proteomes" id="UP000308671"/>
    </source>
</evidence>
<evidence type="ECO:0008006" key="10">
    <source>
        <dbReference type="Google" id="ProtNLM"/>
    </source>
</evidence>
<feature type="transmembrane region" description="Helical" evidence="6">
    <location>
        <begin position="242"/>
        <end position="265"/>
    </location>
</feature>
<keyword evidence="9" id="KW-1185">Reference proteome</keyword>
<organism evidence="8 9">
    <name type="scientific">Botrytis galanthina</name>
    <dbReference type="NCBI Taxonomy" id="278940"/>
    <lineage>
        <taxon>Eukaryota</taxon>
        <taxon>Fungi</taxon>
        <taxon>Dikarya</taxon>
        <taxon>Ascomycota</taxon>
        <taxon>Pezizomycotina</taxon>
        <taxon>Leotiomycetes</taxon>
        <taxon>Helotiales</taxon>
        <taxon>Sclerotiniaceae</taxon>
        <taxon>Botrytis</taxon>
    </lineage>
</organism>
<gene>
    <name evidence="8" type="ORF">BGAL_0002g00820</name>
</gene>
<dbReference type="EMBL" id="PQXL01000002">
    <property type="protein sequence ID" value="THV55926.1"/>
    <property type="molecule type" value="Genomic_DNA"/>
</dbReference>
<feature type="region of interest" description="Disordered" evidence="5">
    <location>
        <begin position="289"/>
        <end position="317"/>
    </location>
</feature>
<comment type="subcellular location">
    <subcellularLocation>
        <location evidence="1">Membrane</location>
        <topology evidence="1">Single-pass membrane protein</topology>
    </subcellularLocation>
</comment>
<evidence type="ECO:0000256" key="5">
    <source>
        <dbReference type="SAM" id="MobiDB-lite"/>
    </source>
</evidence>
<keyword evidence="2 6" id="KW-0812">Transmembrane</keyword>
<keyword evidence="7" id="KW-0732">Signal</keyword>
<dbReference type="Proteomes" id="UP000308671">
    <property type="component" value="Unassembled WGS sequence"/>
</dbReference>
<evidence type="ECO:0000256" key="2">
    <source>
        <dbReference type="ARBA" id="ARBA00022692"/>
    </source>
</evidence>
<keyword evidence="4 6" id="KW-0472">Membrane</keyword>
<feature type="compositionally biased region" description="Polar residues" evidence="5">
    <location>
        <begin position="289"/>
        <end position="309"/>
    </location>
</feature>
<comment type="caution">
    <text evidence="8">The sequence shown here is derived from an EMBL/GenBank/DDBJ whole genome shotgun (WGS) entry which is preliminary data.</text>
</comment>
<evidence type="ECO:0000313" key="8">
    <source>
        <dbReference type="EMBL" id="THV55926.1"/>
    </source>
</evidence>
<dbReference type="OrthoDB" id="3541510at2759"/>
<protein>
    <recommendedName>
        <fullName evidence="10">Mid2 domain-containing protein</fullName>
    </recommendedName>
</protein>
<dbReference type="GO" id="GO:0016020">
    <property type="term" value="C:membrane"/>
    <property type="evidence" value="ECO:0007669"/>
    <property type="project" value="UniProtKB-SubCell"/>
</dbReference>
<evidence type="ECO:0000256" key="7">
    <source>
        <dbReference type="SAM" id="SignalP"/>
    </source>
</evidence>
<proteinExistence type="predicted"/>
<feature type="region of interest" description="Disordered" evidence="5">
    <location>
        <begin position="182"/>
        <end position="210"/>
    </location>
</feature>
<name>A0A4V4HW60_9HELO</name>
<dbReference type="GO" id="GO:0071944">
    <property type="term" value="C:cell periphery"/>
    <property type="evidence" value="ECO:0007669"/>
    <property type="project" value="UniProtKB-ARBA"/>
</dbReference>
<evidence type="ECO:0000256" key="3">
    <source>
        <dbReference type="ARBA" id="ARBA00022989"/>
    </source>
</evidence>
<evidence type="ECO:0000256" key="1">
    <source>
        <dbReference type="ARBA" id="ARBA00004167"/>
    </source>
</evidence>
<dbReference type="AlphaFoldDB" id="A0A4V4HW60"/>
<accession>A0A4V4HW60</accession>
<feature type="chain" id="PRO_5020205246" description="Mid2 domain-containing protein" evidence="7">
    <location>
        <begin position="26"/>
        <end position="378"/>
    </location>
</feature>
<sequence length="378" mass="40005">MTIFLRNAVCSTLLFALLASPMTMPMPTDENYPMITAPVTLHDLNRALKRDSQTCNNDICNSPAICVGPTSNYATCCYPQKLKPLKGRILRRGNYLLSIHRESDLPRINWCILLVDPVLTPPGHTVTPYNELEVIYCNDLTTPGDIVIVTDTFYWGGSFSNPGSPTTTQYVTVVSSMSSLAPQTSTAPSTSTSTTSSASASASTSASASASASTSTSTSATLAIATSSSVVATAHHTLPTGIVIGVAVGATLLVVSLLTIFLLLWRRRSSSSPTNIRQPSLNSNPEIQVASYASPNPDSNPHTSWTSAVGGSEKSPSYAFEARRMGNKPERQVNGVVDDISERPACASPVAGMVSPVEPVVISELGGESRREAEMSGE</sequence>
<evidence type="ECO:0000256" key="4">
    <source>
        <dbReference type="ARBA" id="ARBA00023136"/>
    </source>
</evidence>